<feature type="region of interest" description="Disordered" evidence="1">
    <location>
        <begin position="146"/>
        <end position="213"/>
    </location>
</feature>
<proteinExistence type="predicted"/>
<dbReference type="InterPro" id="IPR002937">
    <property type="entry name" value="Amino_oxidase"/>
</dbReference>
<feature type="domain" description="Amine oxidase" evidence="2">
    <location>
        <begin position="397"/>
        <end position="609"/>
    </location>
</feature>
<evidence type="ECO:0000256" key="1">
    <source>
        <dbReference type="SAM" id="MobiDB-lite"/>
    </source>
</evidence>
<organism evidence="3 4">
    <name type="scientific">Tetraparma gracilis</name>
    <dbReference type="NCBI Taxonomy" id="2962635"/>
    <lineage>
        <taxon>Eukaryota</taxon>
        <taxon>Sar</taxon>
        <taxon>Stramenopiles</taxon>
        <taxon>Ochrophyta</taxon>
        <taxon>Bolidophyceae</taxon>
        <taxon>Parmales</taxon>
        <taxon>Triparmaceae</taxon>
        <taxon>Tetraparma</taxon>
    </lineage>
</organism>
<feature type="region of interest" description="Disordered" evidence="1">
    <location>
        <begin position="335"/>
        <end position="384"/>
    </location>
</feature>
<feature type="compositionally biased region" description="Low complexity" evidence="1">
    <location>
        <begin position="182"/>
        <end position="204"/>
    </location>
</feature>
<feature type="compositionally biased region" description="Low complexity" evidence="1">
    <location>
        <begin position="146"/>
        <end position="168"/>
    </location>
</feature>
<sequence length="892" mass="98195">MCVACRNRKGDVCETWSQAEVLAYEGQLAGGSGAFAKRQQVAQRKEGASPQGKFVRCKECETCLERQGRPCLNWRAVRYEPAGQLIPASAIERTRTQNNSAQSAIAAMVMMAAPDPVQSMLAMDESRLKATIAEGAARRSLGETMAATTAATTAETTAVTTPASVSPAQAEAPMQIDPASITTTTTTTTTTSSSTTSATTTSTSSPPPPPQRSVAIAAKGAKVDDSDYGAFIKGHVHEREAFGDTIKRVGSDELASMSVEERQAFNWHQANLEMSCGINLDNIGREWNEDEPYGFEGEHVLLHEGYSALMSAMADGLDIRFDTLVQSVETWDTWSGKKRDYDSGDNGSEEEIVPVGEGAGEEREEVDEGAAERRSSRKRDPESFEYGDLTTKSAIKVRPEGGVTVVTNKGEIDADVCIVTAPLGVLKRKVISFSPPLPKRKQLAIDRMGFGCLNKCAITFPHKFWDSVDFVGHCAKSHGENVLFTCVSQLDDKPVLCFMFGGDFSADVEKDTDKEVLGECLAVLRKIYKECPEPVDYYVSRWQSDAFARGSFCFVPPGVTGEEHAHLEMPLCDKRGDVRVMFAGEHTNSHHPSTVHGAYLSGIREAYRIDLSYNPERHSHGVVFNPKPAEPTMYRRTFRINKKLNKEKEDMPRVLTWRQLEAKEKGAREKAEKEAEEKAAKAKAEGGEVGVEGGRRKRKTKAFFDDDYGEPTKRARGAGSSALPRATPVKFAFEAFSAQEDKLVLRAHETFAGCDNWAQLAREKLGLDREPKEIRARLDAVFKEFKLQAILNRGQANRSSNKSFQKKLAWRGLDHKDVWKGAKNLETNLPTTGDRLEIYGKAGAGGASHDATVNAQYSSTAFLVKFDRGGSEIIDLTDRSAWQRKLGYSRRR</sequence>
<feature type="region of interest" description="Disordered" evidence="1">
    <location>
        <begin position="664"/>
        <end position="694"/>
    </location>
</feature>
<dbReference type="Gene3D" id="3.90.660.10">
    <property type="match status" value="1"/>
</dbReference>
<dbReference type="SUPFAM" id="SSF51905">
    <property type="entry name" value="FAD/NAD(P)-binding domain"/>
    <property type="match status" value="1"/>
</dbReference>
<accession>A0ABQ6N833</accession>
<reference evidence="3 4" key="1">
    <citation type="journal article" date="2023" name="Commun. Biol.">
        <title>Genome analysis of Parmales, the sister group of diatoms, reveals the evolutionary specialization of diatoms from phago-mixotrophs to photoautotrophs.</title>
        <authorList>
            <person name="Ban H."/>
            <person name="Sato S."/>
            <person name="Yoshikawa S."/>
            <person name="Yamada K."/>
            <person name="Nakamura Y."/>
            <person name="Ichinomiya M."/>
            <person name="Sato N."/>
            <person name="Blanc-Mathieu R."/>
            <person name="Endo H."/>
            <person name="Kuwata A."/>
            <person name="Ogata H."/>
        </authorList>
    </citation>
    <scope>NUCLEOTIDE SEQUENCE [LARGE SCALE GENOMIC DNA]</scope>
</reference>
<comment type="caution">
    <text evidence="3">The sequence shown here is derived from an EMBL/GenBank/DDBJ whole genome shotgun (WGS) entry which is preliminary data.</text>
</comment>
<name>A0ABQ6N833_9STRA</name>
<evidence type="ECO:0000313" key="3">
    <source>
        <dbReference type="EMBL" id="GMI42363.1"/>
    </source>
</evidence>
<feature type="compositionally biased region" description="Basic and acidic residues" evidence="1">
    <location>
        <begin position="370"/>
        <end position="382"/>
    </location>
</feature>
<dbReference type="InterPro" id="IPR036188">
    <property type="entry name" value="FAD/NAD-bd_sf"/>
</dbReference>
<dbReference type="PANTHER" id="PTHR10742">
    <property type="entry name" value="FLAVIN MONOAMINE OXIDASE"/>
    <property type="match status" value="1"/>
</dbReference>
<protein>
    <recommendedName>
        <fullName evidence="2">Amine oxidase domain-containing protein</fullName>
    </recommendedName>
</protein>
<dbReference type="EMBL" id="BRYB01002278">
    <property type="protein sequence ID" value="GMI42363.1"/>
    <property type="molecule type" value="Genomic_DNA"/>
</dbReference>
<feature type="compositionally biased region" description="Basic and acidic residues" evidence="1">
    <location>
        <begin position="664"/>
        <end position="686"/>
    </location>
</feature>
<dbReference type="PANTHER" id="PTHR10742:SF410">
    <property type="entry name" value="LYSINE-SPECIFIC HISTONE DEMETHYLASE 2"/>
    <property type="match status" value="1"/>
</dbReference>
<dbReference type="Pfam" id="PF01593">
    <property type="entry name" value="Amino_oxidase"/>
    <property type="match status" value="1"/>
</dbReference>
<dbReference type="SUPFAM" id="SSF54373">
    <property type="entry name" value="FAD-linked reductases, C-terminal domain"/>
    <property type="match status" value="1"/>
</dbReference>
<gene>
    <name evidence="3" type="ORF">TeGR_g13223</name>
</gene>
<dbReference type="Proteomes" id="UP001165060">
    <property type="component" value="Unassembled WGS sequence"/>
</dbReference>
<dbReference type="Gene3D" id="3.50.50.60">
    <property type="entry name" value="FAD/NAD(P)-binding domain"/>
    <property type="match status" value="1"/>
</dbReference>
<keyword evidence="4" id="KW-1185">Reference proteome</keyword>
<dbReference type="InterPro" id="IPR050281">
    <property type="entry name" value="Flavin_monoamine_oxidase"/>
</dbReference>
<evidence type="ECO:0000313" key="4">
    <source>
        <dbReference type="Proteomes" id="UP001165060"/>
    </source>
</evidence>
<evidence type="ECO:0000259" key="2">
    <source>
        <dbReference type="Pfam" id="PF01593"/>
    </source>
</evidence>